<evidence type="ECO:0000256" key="1">
    <source>
        <dbReference type="SAM" id="MobiDB-lite"/>
    </source>
</evidence>
<dbReference type="Proteomes" id="UP000185944">
    <property type="component" value="Unassembled WGS sequence"/>
</dbReference>
<gene>
    <name evidence="3" type="ORF">NEDG_01041</name>
</gene>
<dbReference type="RefSeq" id="XP_067543647.1">
    <property type="nucleotide sequence ID" value="XM_067688459.1"/>
</dbReference>
<dbReference type="Pfam" id="PF02037">
    <property type="entry name" value="SAP"/>
    <property type="match status" value="1"/>
</dbReference>
<dbReference type="AlphaFoldDB" id="A0A177ECL6"/>
<dbReference type="OrthoDB" id="445357at2759"/>
<protein>
    <recommendedName>
        <fullName evidence="2">SAP domain-containing protein</fullName>
    </recommendedName>
</protein>
<keyword evidence="4" id="KW-1185">Reference proteome</keyword>
<dbReference type="GeneID" id="93647391"/>
<dbReference type="InterPro" id="IPR003034">
    <property type="entry name" value="SAP_dom"/>
</dbReference>
<evidence type="ECO:0000313" key="4">
    <source>
        <dbReference type="Proteomes" id="UP000185944"/>
    </source>
</evidence>
<evidence type="ECO:0000259" key="2">
    <source>
        <dbReference type="PROSITE" id="PS50800"/>
    </source>
</evidence>
<dbReference type="VEuPathDB" id="MicrosporidiaDB:NEDG_01041"/>
<sequence length="256" mass="29664">MDITEHGRRPVKEEESSSQPFTLEEFLGAGPEEFLAKKERYSVFEDFQQLVEERKLYAFGAEKEACPKEVLPKNKGEGHLDVWAQKKRKKHVTLFQSYIQKERKVHQDQAIFANDEGGMRPQKMCLGVIKKAEAPQEKDIINTILPLYLNATTSFEGSSQKLEFLKISTNFVSRVEGIDYDALTVQQLKGIMKEFGLNYTGRKQELIARVQQTYQKIRAKQDSEKVSYVQEYLRPEPTKSDNLINDEHEKTSMLFF</sequence>
<name>A0A177ECL6_9MICR</name>
<dbReference type="SUPFAM" id="SSF68906">
    <property type="entry name" value="SAP domain"/>
    <property type="match status" value="1"/>
</dbReference>
<reference evidence="3 4" key="1">
    <citation type="submission" date="2016-02" db="EMBL/GenBank/DDBJ databases">
        <title>Discovery of a natural microsporidian pathogen with a broad tissue tropism in Caenorhabditis elegans.</title>
        <authorList>
            <person name="Luallen R.J."/>
            <person name="Reinke A.W."/>
            <person name="Tong L."/>
            <person name="Botts M.R."/>
            <person name="Felix M.-A."/>
            <person name="Troemel E.R."/>
        </authorList>
    </citation>
    <scope>NUCLEOTIDE SEQUENCE [LARGE SCALE GENOMIC DNA]</scope>
    <source>
        <strain evidence="3 4">JUm2807</strain>
    </source>
</reference>
<evidence type="ECO:0000313" key="3">
    <source>
        <dbReference type="EMBL" id="OAG28902.1"/>
    </source>
</evidence>
<organism evidence="3 4">
    <name type="scientific">Nematocida displodere</name>
    <dbReference type="NCBI Taxonomy" id="1805483"/>
    <lineage>
        <taxon>Eukaryota</taxon>
        <taxon>Fungi</taxon>
        <taxon>Fungi incertae sedis</taxon>
        <taxon>Microsporidia</taxon>
        <taxon>Nematocida</taxon>
    </lineage>
</organism>
<feature type="region of interest" description="Disordered" evidence="1">
    <location>
        <begin position="1"/>
        <end position="22"/>
    </location>
</feature>
<dbReference type="Gene3D" id="1.10.720.30">
    <property type="entry name" value="SAP domain"/>
    <property type="match status" value="1"/>
</dbReference>
<dbReference type="EMBL" id="LTDL01000042">
    <property type="protein sequence ID" value="OAG28902.1"/>
    <property type="molecule type" value="Genomic_DNA"/>
</dbReference>
<dbReference type="PROSITE" id="PS50800">
    <property type="entry name" value="SAP"/>
    <property type="match status" value="1"/>
</dbReference>
<dbReference type="SMART" id="SM00513">
    <property type="entry name" value="SAP"/>
    <property type="match status" value="1"/>
</dbReference>
<comment type="caution">
    <text evidence="3">The sequence shown here is derived from an EMBL/GenBank/DDBJ whole genome shotgun (WGS) entry which is preliminary data.</text>
</comment>
<feature type="compositionally biased region" description="Basic and acidic residues" evidence="1">
    <location>
        <begin position="1"/>
        <end position="15"/>
    </location>
</feature>
<dbReference type="InterPro" id="IPR036361">
    <property type="entry name" value="SAP_dom_sf"/>
</dbReference>
<accession>A0A177ECL6</accession>
<feature type="domain" description="SAP" evidence="2">
    <location>
        <begin position="180"/>
        <end position="214"/>
    </location>
</feature>
<proteinExistence type="predicted"/>